<comment type="similarity">
    <text evidence="1">Belongs to the STXBP/unc-18/SEC1 family.</text>
</comment>
<dbReference type="GO" id="GO:0016192">
    <property type="term" value="P:vesicle-mediated transport"/>
    <property type="evidence" value="ECO:0007669"/>
    <property type="project" value="InterPro"/>
</dbReference>
<dbReference type="InterPro" id="IPR001619">
    <property type="entry name" value="Sec1-like"/>
</dbReference>
<dbReference type="EMBL" id="CACTIH010009094">
    <property type="protein sequence ID" value="CAA3023667.1"/>
    <property type="molecule type" value="Genomic_DNA"/>
</dbReference>
<evidence type="ECO:0000256" key="1">
    <source>
        <dbReference type="ARBA" id="ARBA00009884"/>
    </source>
</evidence>
<dbReference type="Pfam" id="PF00995">
    <property type="entry name" value="Sec1"/>
    <property type="match status" value="1"/>
</dbReference>
<feature type="compositionally biased region" description="Polar residues" evidence="2">
    <location>
        <begin position="1"/>
        <end position="20"/>
    </location>
</feature>
<evidence type="ECO:0000313" key="4">
    <source>
        <dbReference type="Proteomes" id="UP000594638"/>
    </source>
</evidence>
<feature type="region of interest" description="Disordered" evidence="2">
    <location>
        <begin position="1"/>
        <end position="34"/>
    </location>
</feature>
<proteinExistence type="inferred from homology"/>
<name>A0A8S0V1J6_OLEEU</name>
<organism evidence="3 4">
    <name type="scientific">Olea europaea subsp. europaea</name>
    <dbReference type="NCBI Taxonomy" id="158383"/>
    <lineage>
        <taxon>Eukaryota</taxon>
        <taxon>Viridiplantae</taxon>
        <taxon>Streptophyta</taxon>
        <taxon>Embryophyta</taxon>
        <taxon>Tracheophyta</taxon>
        <taxon>Spermatophyta</taxon>
        <taxon>Magnoliopsida</taxon>
        <taxon>eudicotyledons</taxon>
        <taxon>Gunneridae</taxon>
        <taxon>Pentapetalae</taxon>
        <taxon>asterids</taxon>
        <taxon>lamiids</taxon>
        <taxon>Lamiales</taxon>
        <taxon>Oleaceae</taxon>
        <taxon>Oleeae</taxon>
        <taxon>Olea</taxon>
    </lineage>
</organism>
<evidence type="ECO:0000256" key="2">
    <source>
        <dbReference type="SAM" id="MobiDB-lite"/>
    </source>
</evidence>
<dbReference type="InterPro" id="IPR027482">
    <property type="entry name" value="Sec1-like_dom2"/>
</dbReference>
<comment type="caution">
    <text evidence="3">The sequence shown here is derived from an EMBL/GenBank/DDBJ whole genome shotgun (WGS) entry which is preliminary data.</text>
</comment>
<evidence type="ECO:0000313" key="3">
    <source>
        <dbReference type="EMBL" id="CAA3023667.1"/>
    </source>
</evidence>
<dbReference type="OrthoDB" id="2228at2759"/>
<gene>
    <name evidence="3" type="ORF">OLEA9_A101522</name>
</gene>
<accession>A0A8S0V1J6</accession>
<dbReference type="InterPro" id="IPR036045">
    <property type="entry name" value="Sec1-like_sf"/>
</dbReference>
<dbReference type="Gene3D" id="3.40.50.1910">
    <property type="match status" value="1"/>
</dbReference>
<reference evidence="3 4" key="1">
    <citation type="submission" date="2019-12" db="EMBL/GenBank/DDBJ databases">
        <authorList>
            <person name="Alioto T."/>
            <person name="Alioto T."/>
            <person name="Gomez Garrido J."/>
        </authorList>
    </citation>
    <scope>NUCLEOTIDE SEQUENCE [LARGE SCALE GENOMIC DNA]</scope>
</reference>
<dbReference type="SUPFAM" id="SSF56815">
    <property type="entry name" value="Sec1/munc18-like (SM) proteins"/>
    <property type="match status" value="1"/>
</dbReference>
<keyword evidence="4" id="KW-1185">Reference proteome</keyword>
<dbReference type="AlphaFoldDB" id="A0A8S0V1J6"/>
<sequence>MRSGRTSVPTQGRSVRSRTATWARPRASDEGYSSDSVLRNVSNDFKKMEQRIFVFIIGGATGSEQRVCHKLTAKLRRELVLGSTSIADSPQYITKLKLLSENELSVDGIRILKVDFIP</sequence>
<protein>
    <submittedName>
        <fullName evidence="3">SNARE-interacting KEULE-like isoform X1</fullName>
    </submittedName>
</protein>
<dbReference type="Proteomes" id="UP000594638">
    <property type="component" value="Unassembled WGS sequence"/>
</dbReference>
<dbReference type="Gramene" id="OE9A101522T1">
    <property type="protein sequence ID" value="OE9A101522C1"/>
    <property type="gene ID" value="OE9A101522"/>
</dbReference>